<accession>A0A9N7R7D2</accession>
<dbReference type="Gene3D" id="2.40.70.10">
    <property type="entry name" value="Acid Proteases"/>
    <property type="match status" value="2"/>
</dbReference>
<evidence type="ECO:0000259" key="2">
    <source>
        <dbReference type="PROSITE" id="PS51767"/>
    </source>
</evidence>
<dbReference type="Proteomes" id="UP001153555">
    <property type="component" value="Unassembled WGS sequence"/>
</dbReference>
<dbReference type="PANTHER" id="PTHR13683">
    <property type="entry name" value="ASPARTYL PROTEASES"/>
    <property type="match status" value="1"/>
</dbReference>
<dbReference type="GO" id="GO:0004190">
    <property type="term" value="F:aspartic-type endopeptidase activity"/>
    <property type="evidence" value="ECO:0007669"/>
    <property type="project" value="InterPro"/>
</dbReference>
<keyword evidence="3" id="KW-0378">Hydrolase</keyword>
<evidence type="ECO:0000313" key="4">
    <source>
        <dbReference type="Proteomes" id="UP001153555"/>
    </source>
</evidence>
<comment type="caution">
    <text evidence="3">The sequence shown here is derived from an EMBL/GenBank/DDBJ whole genome shotgun (WGS) entry which is preliminary data.</text>
</comment>
<dbReference type="InterPro" id="IPR032799">
    <property type="entry name" value="TAXi_C"/>
</dbReference>
<proteinExistence type="inferred from homology"/>
<organism evidence="3 4">
    <name type="scientific">Striga hermonthica</name>
    <name type="common">Purple witchweed</name>
    <name type="synonym">Buchnera hermonthica</name>
    <dbReference type="NCBI Taxonomy" id="68872"/>
    <lineage>
        <taxon>Eukaryota</taxon>
        <taxon>Viridiplantae</taxon>
        <taxon>Streptophyta</taxon>
        <taxon>Embryophyta</taxon>
        <taxon>Tracheophyta</taxon>
        <taxon>Spermatophyta</taxon>
        <taxon>Magnoliopsida</taxon>
        <taxon>eudicotyledons</taxon>
        <taxon>Gunneridae</taxon>
        <taxon>Pentapetalae</taxon>
        <taxon>asterids</taxon>
        <taxon>lamiids</taxon>
        <taxon>Lamiales</taxon>
        <taxon>Orobanchaceae</taxon>
        <taxon>Buchnereae</taxon>
        <taxon>Striga</taxon>
    </lineage>
</organism>
<dbReference type="SUPFAM" id="SSF50630">
    <property type="entry name" value="Acid proteases"/>
    <property type="match status" value="1"/>
</dbReference>
<dbReference type="Pfam" id="PF14543">
    <property type="entry name" value="TAXi_N"/>
    <property type="match status" value="1"/>
</dbReference>
<dbReference type="GO" id="GO:0006508">
    <property type="term" value="P:proteolysis"/>
    <property type="evidence" value="ECO:0007669"/>
    <property type="project" value="UniProtKB-KW"/>
</dbReference>
<keyword evidence="3" id="KW-0645">Protease</keyword>
<dbReference type="EMBL" id="CACSLK010012233">
    <property type="protein sequence ID" value="CAA0815035.1"/>
    <property type="molecule type" value="Genomic_DNA"/>
</dbReference>
<dbReference type="InterPro" id="IPR001461">
    <property type="entry name" value="Aspartic_peptidase_A1"/>
</dbReference>
<evidence type="ECO:0000313" key="3">
    <source>
        <dbReference type="EMBL" id="CAA0815035.1"/>
    </source>
</evidence>
<dbReference type="OrthoDB" id="2747330at2759"/>
<dbReference type="InterPro" id="IPR033121">
    <property type="entry name" value="PEPTIDASE_A1"/>
</dbReference>
<dbReference type="InterPro" id="IPR021109">
    <property type="entry name" value="Peptidase_aspartic_dom_sf"/>
</dbReference>
<name>A0A9N7R7D2_STRHE</name>
<dbReference type="PANTHER" id="PTHR13683:SF750">
    <property type="entry name" value="ASPARTYL PROTEASE AED1"/>
    <property type="match status" value="1"/>
</dbReference>
<comment type="similarity">
    <text evidence="1">Belongs to the peptidase A1 family.</text>
</comment>
<dbReference type="Pfam" id="PF14541">
    <property type="entry name" value="TAXi_C"/>
    <property type="match status" value="1"/>
</dbReference>
<dbReference type="AlphaFoldDB" id="A0A9N7R7D2"/>
<feature type="domain" description="Peptidase A1" evidence="2">
    <location>
        <begin position="1"/>
        <end position="278"/>
    </location>
</feature>
<dbReference type="InterPro" id="IPR032861">
    <property type="entry name" value="TAXi_N"/>
</dbReference>
<gene>
    <name evidence="3" type="ORF">SHERM_15187</name>
</gene>
<reference evidence="3" key="1">
    <citation type="submission" date="2019-12" db="EMBL/GenBank/DDBJ databases">
        <authorList>
            <person name="Scholes J."/>
        </authorList>
    </citation>
    <scope>NUCLEOTIDE SEQUENCE</scope>
</reference>
<sequence>MDPDSPSGPNCSKTGNCFYDFQDDDGTEISGDFSKDTLTIAPNISVPAFKFGCTHSAQGTFGLEAGFLALGRSNTSIVVQTANTFNQCFSCCMPSNPSSKGFLVLEKDYDCTTKFTPLITILFSEYMYFINIIAIAVDGRNLQYNPSAFLRSTNTFIDSSIYITELPEGVYSALSTEFRRLMLNNYGYKKAKPLSDGSSLDICFVPHKTNNSIPFVPFTFQNNVKVDLDFFGIVKVYNASLMRLAFTSGDTNIATFGITQQKTFEVVYDVGGHRLGFIPKRC</sequence>
<evidence type="ECO:0000256" key="1">
    <source>
        <dbReference type="ARBA" id="ARBA00007447"/>
    </source>
</evidence>
<protein>
    <submittedName>
        <fullName evidence="3">Eukaryotic aspartyl protease family protein</fullName>
    </submittedName>
</protein>
<dbReference type="PROSITE" id="PS51767">
    <property type="entry name" value="PEPTIDASE_A1"/>
    <property type="match status" value="1"/>
</dbReference>
<keyword evidence="4" id="KW-1185">Reference proteome</keyword>